<keyword evidence="1" id="KW-0472">Membrane</keyword>
<keyword evidence="1" id="KW-0812">Transmembrane</keyword>
<name>A0A261UZW5_9BORD</name>
<proteinExistence type="predicted"/>
<dbReference type="OrthoDB" id="7018445at2"/>
<sequence length="140" mass="15113">MTPERFRTIVDAYGADVRRWPEAERAAAQAWASAHRIQADRILAQAAPLDAWLDSHAVAPPARAMFDRIVAGAPARHPFWRRSRVWWSSAVFAGVGAAGAFAGACAVSLSMMVAAAPPPHHDAPWLETGFGSPVADWSEE</sequence>
<accession>A0A261UZW5</accession>
<dbReference type="AlphaFoldDB" id="A0A261UZW5"/>
<comment type="caution">
    <text evidence="2">The sequence shown here is derived from an EMBL/GenBank/DDBJ whole genome shotgun (WGS) entry which is preliminary data.</text>
</comment>
<dbReference type="RefSeq" id="WP_094840089.1">
    <property type="nucleotide sequence ID" value="NZ_NEVS01000001.1"/>
</dbReference>
<reference evidence="3" key="1">
    <citation type="submission" date="2017-05" db="EMBL/GenBank/DDBJ databases">
        <title>Complete and WGS of Bordetella genogroups.</title>
        <authorList>
            <person name="Spilker T."/>
            <person name="Lipuma J."/>
        </authorList>
    </citation>
    <scope>NUCLEOTIDE SEQUENCE [LARGE SCALE GENOMIC DNA]</scope>
    <source>
        <strain evidence="3">AU8856</strain>
    </source>
</reference>
<protein>
    <submittedName>
        <fullName evidence="2">Uncharacterized protein</fullName>
    </submittedName>
</protein>
<gene>
    <name evidence="2" type="ORF">CAL28_04010</name>
</gene>
<dbReference type="EMBL" id="NEVS01000001">
    <property type="protein sequence ID" value="OZI66892.1"/>
    <property type="molecule type" value="Genomic_DNA"/>
</dbReference>
<dbReference type="Proteomes" id="UP000215767">
    <property type="component" value="Unassembled WGS sequence"/>
</dbReference>
<organism evidence="2 3">
    <name type="scientific">Bordetella genomosp. 11</name>
    <dbReference type="NCBI Taxonomy" id="1416808"/>
    <lineage>
        <taxon>Bacteria</taxon>
        <taxon>Pseudomonadati</taxon>
        <taxon>Pseudomonadota</taxon>
        <taxon>Betaproteobacteria</taxon>
        <taxon>Burkholderiales</taxon>
        <taxon>Alcaligenaceae</taxon>
        <taxon>Bordetella</taxon>
    </lineage>
</organism>
<evidence type="ECO:0000313" key="2">
    <source>
        <dbReference type="EMBL" id="OZI66892.1"/>
    </source>
</evidence>
<keyword evidence="1" id="KW-1133">Transmembrane helix</keyword>
<keyword evidence="3" id="KW-1185">Reference proteome</keyword>
<feature type="transmembrane region" description="Helical" evidence="1">
    <location>
        <begin position="85"/>
        <end position="116"/>
    </location>
</feature>
<evidence type="ECO:0000256" key="1">
    <source>
        <dbReference type="SAM" id="Phobius"/>
    </source>
</evidence>
<evidence type="ECO:0000313" key="3">
    <source>
        <dbReference type="Proteomes" id="UP000215767"/>
    </source>
</evidence>